<gene>
    <name evidence="3" type="ORF">BGW36DRAFT_431905</name>
</gene>
<evidence type="ECO:0000313" key="3">
    <source>
        <dbReference type="EMBL" id="KAH8691356.1"/>
    </source>
</evidence>
<organism evidence="3 4">
    <name type="scientific">Talaromyces proteolyticus</name>
    <dbReference type="NCBI Taxonomy" id="1131652"/>
    <lineage>
        <taxon>Eukaryota</taxon>
        <taxon>Fungi</taxon>
        <taxon>Dikarya</taxon>
        <taxon>Ascomycota</taxon>
        <taxon>Pezizomycotina</taxon>
        <taxon>Eurotiomycetes</taxon>
        <taxon>Eurotiomycetidae</taxon>
        <taxon>Eurotiales</taxon>
        <taxon>Trichocomaceae</taxon>
        <taxon>Talaromyces</taxon>
        <taxon>Talaromyces sect. Bacilispori</taxon>
    </lineage>
</organism>
<dbReference type="AlphaFoldDB" id="A0AAD4PSH6"/>
<dbReference type="RefSeq" id="XP_046067448.1">
    <property type="nucleotide sequence ID" value="XM_046221052.1"/>
</dbReference>
<sequence length="567" mass="62247">MALSLASGPRDQALWHKTLGTLIDEQAQTYGDRLAVVFPQQNVQRTYNQLAERSHRIANALYQSGLQPGDGIGVLAGNCYQYIEIFLAGGYAGCSVVVLNNTYSPEELQRAISISKCKMLCIAPSIGKKSLEEHVKLVRDSENQVKEIVLLSGSFLSGTSTRVSSYSSFVDRGSVPGNQALARQRQTAIKPDDLLNLQFTSGTTGSPKAAMLTHVNLINNGRFVGDKMLLTPDDVVCCPPPLFHCFGLVMGFLGAFTHGSAIVFPSEQFDADLVLDAVAIYKCTALLGVPTMFVAELEANRRKNISITTVRTGLAAGSPVPMVIMKQLEEEMNIRSMLIAYGMTETSPVTFLTAVEDPLERRLKTVGKVMPHTSAKIIDTDGRIVPIGVRGEICTSGYALQKGYWENEEKTREVMKRDENGILWMYTGDEGVIDSEGYCTITGRIKDIIIRGGENIFPVEIEERLLAHTRVSEACVVAVPDEKYGEVVGCFLRHDPLSRQRPPNAEIRSWAKQTMGSHKAPQYVWWVGDVGVGEDFPKTGSGKYQKHILRDVARKLIKSVGGVRAKL</sequence>
<reference evidence="3" key="1">
    <citation type="submission" date="2021-12" db="EMBL/GenBank/DDBJ databases">
        <title>Convergent genome expansion in fungi linked to evolution of root-endophyte symbiosis.</title>
        <authorList>
            <consortium name="DOE Joint Genome Institute"/>
            <person name="Ke Y.-H."/>
            <person name="Bonito G."/>
            <person name="Liao H.-L."/>
            <person name="Looney B."/>
            <person name="Rojas-Flechas A."/>
            <person name="Nash J."/>
            <person name="Hameed K."/>
            <person name="Schadt C."/>
            <person name="Martin F."/>
            <person name="Crous P.W."/>
            <person name="Miettinen O."/>
            <person name="Magnuson J.K."/>
            <person name="Labbe J."/>
            <person name="Jacobson D."/>
            <person name="Doktycz M.J."/>
            <person name="Veneault-Fourrey C."/>
            <person name="Kuo A."/>
            <person name="Mondo S."/>
            <person name="Calhoun S."/>
            <person name="Riley R."/>
            <person name="Ohm R."/>
            <person name="LaButti K."/>
            <person name="Andreopoulos B."/>
            <person name="Pangilinan J."/>
            <person name="Nolan M."/>
            <person name="Tritt A."/>
            <person name="Clum A."/>
            <person name="Lipzen A."/>
            <person name="Daum C."/>
            <person name="Barry K."/>
            <person name="Grigoriev I.V."/>
            <person name="Vilgalys R."/>
        </authorList>
    </citation>
    <scope>NUCLEOTIDE SEQUENCE</scope>
    <source>
        <strain evidence="3">PMI_201</strain>
    </source>
</reference>
<evidence type="ECO:0000259" key="1">
    <source>
        <dbReference type="Pfam" id="PF00501"/>
    </source>
</evidence>
<keyword evidence="3" id="KW-0436">Ligase</keyword>
<keyword evidence="4" id="KW-1185">Reference proteome</keyword>
<dbReference type="PANTHER" id="PTHR43201:SF6">
    <property type="entry name" value="ACYL COA SYNTHETASE (EUROFUNG)"/>
    <property type="match status" value="1"/>
</dbReference>
<dbReference type="InterPro" id="IPR045851">
    <property type="entry name" value="AMP-bd_C_sf"/>
</dbReference>
<dbReference type="PANTHER" id="PTHR43201">
    <property type="entry name" value="ACYL-COA SYNTHETASE"/>
    <property type="match status" value="1"/>
</dbReference>
<dbReference type="Gene3D" id="3.40.50.12780">
    <property type="entry name" value="N-terminal domain of ligase-like"/>
    <property type="match status" value="1"/>
</dbReference>
<dbReference type="Proteomes" id="UP001201262">
    <property type="component" value="Unassembled WGS sequence"/>
</dbReference>
<dbReference type="GO" id="GO:0006631">
    <property type="term" value="P:fatty acid metabolic process"/>
    <property type="evidence" value="ECO:0007669"/>
    <property type="project" value="TreeGrafter"/>
</dbReference>
<dbReference type="GO" id="GO:0031956">
    <property type="term" value="F:medium-chain fatty acid-CoA ligase activity"/>
    <property type="evidence" value="ECO:0007669"/>
    <property type="project" value="TreeGrafter"/>
</dbReference>
<dbReference type="InterPro" id="IPR042099">
    <property type="entry name" value="ANL_N_sf"/>
</dbReference>
<dbReference type="SUPFAM" id="SSF56801">
    <property type="entry name" value="Acetyl-CoA synthetase-like"/>
    <property type="match status" value="1"/>
</dbReference>
<dbReference type="InterPro" id="IPR020845">
    <property type="entry name" value="AMP-binding_CS"/>
</dbReference>
<feature type="domain" description="AMP-binding enzyme C-terminal" evidence="2">
    <location>
        <begin position="460"/>
        <end position="543"/>
    </location>
</feature>
<dbReference type="InterPro" id="IPR000873">
    <property type="entry name" value="AMP-dep_synth/lig_dom"/>
</dbReference>
<name>A0AAD4PSH6_9EURO</name>
<dbReference type="GeneID" id="70251339"/>
<dbReference type="Gene3D" id="3.30.300.30">
    <property type="match status" value="1"/>
</dbReference>
<feature type="domain" description="AMP-dependent synthetase/ligase" evidence="1">
    <location>
        <begin position="24"/>
        <end position="405"/>
    </location>
</feature>
<dbReference type="PROSITE" id="PS00455">
    <property type="entry name" value="AMP_BINDING"/>
    <property type="match status" value="1"/>
</dbReference>
<dbReference type="EMBL" id="JAJTJA010000012">
    <property type="protein sequence ID" value="KAH8691356.1"/>
    <property type="molecule type" value="Genomic_DNA"/>
</dbReference>
<dbReference type="InterPro" id="IPR025110">
    <property type="entry name" value="AMP-bd_C"/>
</dbReference>
<dbReference type="Pfam" id="PF00501">
    <property type="entry name" value="AMP-binding"/>
    <property type="match status" value="1"/>
</dbReference>
<accession>A0AAD4PSH6</accession>
<evidence type="ECO:0000313" key="4">
    <source>
        <dbReference type="Proteomes" id="UP001201262"/>
    </source>
</evidence>
<dbReference type="Pfam" id="PF13193">
    <property type="entry name" value="AMP-binding_C"/>
    <property type="match status" value="1"/>
</dbReference>
<protein>
    <submittedName>
        <fullName evidence="3">Long-chain fatty-acid-CoA ligase</fullName>
    </submittedName>
</protein>
<evidence type="ECO:0000259" key="2">
    <source>
        <dbReference type="Pfam" id="PF13193"/>
    </source>
</evidence>
<proteinExistence type="predicted"/>
<comment type="caution">
    <text evidence="3">The sequence shown here is derived from an EMBL/GenBank/DDBJ whole genome shotgun (WGS) entry which is preliminary data.</text>
</comment>